<proteinExistence type="predicted"/>
<keyword evidence="2" id="KW-1185">Reference proteome</keyword>
<evidence type="ECO:0000313" key="2">
    <source>
        <dbReference type="Proteomes" id="UP000242915"/>
    </source>
</evidence>
<dbReference type="EMBL" id="FZOG01000009">
    <property type="protein sequence ID" value="SNT08009.1"/>
    <property type="molecule type" value="Genomic_DNA"/>
</dbReference>
<name>A0A239JQG9_9PSED</name>
<protein>
    <recommendedName>
        <fullName evidence="3">Phage tail protein</fullName>
    </recommendedName>
</protein>
<gene>
    <name evidence="1" type="ORF">SAMN05216255_4456</name>
</gene>
<dbReference type="AlphaFoldDB" id="A0A239JQG9"/>
<evidence type="ECO:0000313" key="1">
    <source>
        <dbReference type="EMBL" id="SNT08009.1"/>
    </source>
</evidence>
<sequence length="171" mass="17875">MPISDELYLSVIAEPASGMVRSHDSAGLPFLVAPPPQTHQELCAGIDRAADAARLAVAGDPLRATEYERAASEAQAFKDAGYPTESVPRTVAAWAISGRTAQQAADSILGEAAAYTEALYRLRETRLNAKEQVRLAMQEGNQEQAEQIADQAIAAINAAIGGVGNSAGANV</sequence>
<organism evidence="1 2">
    <name type="scientific">Pseudomonas segetis</name>
    <dbReference type="NCBI Taxonomy" id="298908"/>
    <lineage>
        <taxon>Bacteria</taxon>
        <taxon>Pseudomonadati</taxon>
        <taxon>Pseudomonadota</taxon>
        <taxon>Gammaproteobacteria</taxon>
        <taxon>Pseudomonadales</taxon>
        <taxon>Pseudomonadaceae</taxon>
        <taxon>Pseudomonas</taxon>
    </lineage>
</organism>
<dbReference type="Proteomes" id="UP000242915">
    <property type="component" value="Unassembled WGS sequence"/>
</dbReference>
<reference evidence="2" key="1">
    <citation type="submission" date="2017-06" db="EMBL/GenBank/DDBJ databases">
        <authorList>
            <person name="Varghese N."/>
            <person name="Submissions S."/>
        </authorList>
    </citation>
    <scope>NUCLEOTIDE SEQUENCE [LARGE SCALE GENOMIC DNA]</scope>
    <source>
        <strain evidence="2">CIP 108523</strain>
    </source>
</reference>
<evidence type="ECO:0008006" key="3">
    <source>
        <dbReference type="Google" id="ProtNLM"/>
    </source>
</evidence>
<accession>A0A239JQG9</accession>